<feature type="region of interest" description="Disordered" evidence="1">
    <location>
        <begin position="56"/>
        <end position="93"/>
    </location>
</feature>
<feature type="compositionally biased region" description="Basic and acidic residues" evidence="1">
    <location>
        <begin position="318"/>
        <end position="328"/>
    </location>
</feature>
<dbReference type="InterPro" id="IPR018171">
    <property type="entry name" value="Pept_tRNA_hydro_CS"/>
</dbReference>
<evidence type="ECO:0000313" key="3">
    <source>
        <dbReference type="Proteomes" id="UP000789831"/>
    </source>
</evidence>
<protein>
    <submittedName>
        <fullName evidence="2">10485_t:CDS:1</fullName>
    </submittedName>
</protein>
<dbReference type="Proteomes" id="UP000789831">
    <property type="component" value="Unassembled WGS sequence"/>
</dbReference>
<dbReference type="OrthoDB" id="1711136at2759"/>
<reference evidence="2" key="1">
    <citation type="submission" date="2021-06" db="EMBL/GenBank/DDBJ databases">
        <authorList>
            <person name="Kallberg Y."/>
            <person name="Tangrot J."/>
            <person name="Rosling A."/>
        </authorList>
    </citation>
    <scope>NUCLEOTIDE SEQUENCE</scope>
    <source>
        <strain evidence="2">MT106</strain>
    </source>
</reference>
<name>A0A9N9DSY5_9GLOM</name>
<proteinExistence type="predicted"/>
<comment type="caution">
    <text evidence="2">The sequence shown here is derived from an EMBL/GenBank/DDBJ whole genome shotgun (WGS) entry which is preliminary data.</text>
</comment>
<dbReference type="EMBL" id="CAJVPL010004392">
    <property type="protein sequence ID" value="CAG8647025.1"/>
    <property type="molecule type" value="Genomic_DNA"/>
</dbReference>
<sequence>MSSMLKDVVNHLSQHKGTDFEDVNNRPVSKEEFDNLLITCLKTPPLRLKDLKARLKKEQEERKQKATIGKKADNTSPAKNPDRPPLPPPEKLSEQDLEKYLLEKRLELKKYFVFNLGELTKEKINVAGQEYKNGRVVNSFLAKHLTKLATFHGAVPSTIVCESKKEALEIIKKDPALAGNPGSEYENTRHNLGFLVIDNLAQQLGVELKNKTETKSQTQEKTQQFQNQLSQIKQTLNKPENASKKVKYSVQLSDIENQLKNLPQQNSQEREKTIQELQQKIKEINQELGISEEPKEKKPNNPTKKPNFPNSTYQGLLDDLKTIHDELTKSISELESNPPNPSTPNYQGVQQK</sequence>
<evidence type="ECO:0000313" key="2">
    <source>
        <dbReference type="EMBL" id="CAG8647025.1"/>
    </source>
</evidence>
<organism evidence="2 3">
    <name type="scientific">Ambispora gerdemannii</name>
    <dbReference type="NCBI Taxonomy" id="144530"/>
    <lineage>
        <taxon>Eukaryota</taxon>
        <taxon>Fungi</taxon>
        <taxon>Fungi incertae sedis</taxon>
        <taxon>Mucoromycota</taxon>
        <taxon>Glomeromycotina</taxon>
        <taxon>Glomeromycetes</taxon>
        <taxon>Archaeosporales</taxon>
        <taxon>Ambisporaceae</taxon>
        <taxon>Ambispora</taxon>
    </lineage>
</organism>
<dbReference type="InterPro" id="IPR036416">
    <property type="entry name" value="Pept_tRNA_hydro_sf"/>
</dbReference>
<dbReference type="PROSITE" id="PS01195">
    <property type="entry name" value="PEPT_TRNA_HYDROL_1"/>
    <property type="match status" value="1"/>
</dbReference>
<dbReference type="AlphaFoldDB" id="A0A9N9DSY5"/>
<dbReference type="Gene3D" id="3.40.50.1470">
    <property type="entry name" value="Peptidyl-tRNA hydrolase"/>
    <property type="match status" value="1"/>
</dbReference>
<feature type="region of interest" description="Disordered" evidence="1">
    <location>
        <begin position="285"/>
        <end position="352"/>
    </location>
</feature>
<gene>
    <name evidence="2" type="ORF">AGERDE_LOCUS11239</name>
</gene>
<dbReference type="GO" id="GO:0004045">
    <property type="term" value="F:peptidyl-tRNA hydrolase activity"/>
    <property type="evidence" value="ECO:0007669"/>
    <property type="project" value="InterPro"/>
</dbReference>
<dbReference type="InterPro" id="IPR001328">
    <property type="entry name" value="Pept_tRNA_hydro"/>
</dbReference>
<keyword evidence="3" id="KW-1185">Reference proteome</keyword>
<feature type="compositionally biased region" description="Low complexity" evidence="1">
    <location>
        <begin position="300"/>
        <end position="310"/>
    </location>
</feature>
<dbReference type="Pfam" id="PF01195">
    <property type="entry name" value="Pept_tRNA_hydro"/>
    <property type="match status" value="1"/>
</dbReference>
<feature type="compositionally biased region" description="Polar residues" evidence="1">
    <location>
        <begin position="329"/>
        <end position="352"/>
    </location>
</feature>
<accession>A0A9N9DSY5</accession>
<evidence type="ECO:0000256" key="1">
    <source>
        <dbReference type="SAM" id="MobiDB-lite"/>
    </source>
</evidence>
<dbReference type="SUPFAM" id="SSF53178">
    <property type="entry name" value="Peptidyl-tRNA hydrolase-like"/>
    <property type="match status" value="1"/>
</dbReference>